<feature type="region of interest" description="Disordered" evidence="1">
    <location>
        <begin position="96"/>
        <end position="141"/>
    </location>
</feature>
<evidence type="ECO:0000313" key="3">
    <source>
        <dbReference type="Proteomes" id="UP000597762"/>
    </source>
</evidence>
<feature type="region of interest" description="Disordered" evidence="1">
    <location>
        <begin position="297"/>
        <end position="329"/>
    </location>
</feature>
<evidence type="ECO:0000313" key="2">
    <source>
        <dbReference type="EMBL" id="CAE1298709.1"/>
    </source>
</evidence>
<keyword evidence="3" id="KW-1185">Reference proteome</keyword>
<name>A0A812DER8_ACAPH</name>
<reference evidence="2" key="1">
    <citation type="submission" date="2021-01" db="EMBL/GenBank/DDBJ databases">
        <authorList>
            <person name="Li R."/>
            <person name="Bekaert M."/>
        </authorList>
    </citation>
    <scope>NUCLEOTIDE SEQUENCE</scope>
    <source>
        <strain evidence="2">Farmed</strain>
    </source>
</reference>
<gene>
    <name evidence="2" type="ORF">SPHA_52727</name>
</gene>
<feature type="compositionally biased region" description="Basic residues" evidence="1">
    <location>
        <begin position="301"/>
        <end position="310"/>
    </location>
</feature>
<comment type="caution">
    <text evidence="2">The sequence shown here is derived from an EMBL/GenBank/DDBJ whole genome shotgun (WGS) entry which is preliminary data.</text>
</comment>
<evidence type="ECO:0000256" key="1">
    <source>
        <dbReference type="SAM" id="MobiDB-lite"/>
    </source>
</evidence>
<accession>A0A812DER8</accession>
<sequence length="378" mass="41197">MLSHLAQEGIYSELVEPVGIVDHHRISGAIAKGRETFRIPRIEATLALIPSSAKLARLVAQAGIADLAGAAPIRHDRLMPGLLHPAQEHICTRGYRHAATARSGRSRYSRAPPASKPAGRARRRRSSGGRQPRSFQGAEQVGLIRHDSGPLHRRSPFVTLRRYKASAGEIPPALLRYAVSGRRCPVPLDIGAGTIARAPDRYSWYNRPVSGDRRARRTAPLIFAGDPAPPRRACRRSPRQPRSSCQPRRSPRQSRRSFRQSGGHPPVAAILAPVTAVAIPIIARSVARGLSLRVRGGQGSRWRHTGHRQAKLPQRGEESFSYADSPQGPMPAFNRQGAVAFITGRCQRRGNCVSGSTGVRPRRSSNAPPAGRRKPLCP</sequence>
<dbReference type="EMBL" id="CAHIKZ030003317">
    <property type="protein sequence ID" value="CAE1298709.1"/>
    <property type="molecule type" value="Genomic_DNA"/>
</dbReference>
<dbReference type="AlphaFoldDB" id="A0A812DER8"/>
<feature type="region of interest" description="Disordered" evidence="1">
    <location>
        <begin position="349"/>
        <end position="378"/>
    </location>
</feature>
<organism evidence="2 3">
    <name type="scientific">Acanthosepion pharaonis</name>
    <name type="common">Pharaoh cuttlefish</name>
    <name type="synonym">Sepia pharaonis</name>
    <dbReference type="NCBI Taxonomy" id="158019"/>
    <lineage>
        <taxon>Eukaryota</taxon>
        <taxon>Metazoa</taxon>
        <taxon>Spiralia</taxon>
        <taxon>Lophotrochozoa</taxon>
        <taxon>Mollusca</taxon>
        <taxon>Cephalopoda</taxon>
        <taxon>Coleoidea</taxon>
        <taxon>Decapodiformes</taxon>
        <taxon>Sepiida</taxon>
        <taxon>Sepiina</taxon>
        <taxon>Sepiidae</taxon>
        <taxon>Acanthosepion</taxon>
    </lineage>
</organism>
<feature type="compositionally biased region" description="Low complexity" evidence="1">
    <location>
        <begin position="109"/>
        <end position="118"/>
    </location>
</feature>
<feature type="region of interest" description="Disordered" evidence="1">
    <location>
        <begin position="216"/>
        <end position="266"/>
    </location>
</feature>
<dbReference type="Proteomes" id="UP000597762">
    <property type="component" value="Unassembled WGS sequence"/>
</dbReference>
<feature type="compositionally biased region" description="Basic residues" evidence="1">
    <location>
        <begin position="249"/>
        <end position="258"/>
    </location>
</feature>
<protein>
    <submittedName>
        <fullName evidence="2">Uncharacterized protein</fullName>
    </submittedName>
</protein>
<proteinExistence type="predicted"/>